<evidence type="ECO:0000256" key="4">
    <source>
        <dbReference type="ARBA" id="ARBA00022801"/>
    </source>
</evidence>
<dbReference type="InterPro" id="IPR006641">
    <property type="entry name" value="YqgF/RNaseH-like_dom"/>
</dbReference>
<dbReference type="EMBL" id="CP060822">
    <property type="protein sequence ID" value="QNP30539.1"/>
    <property type="molecule type" value="Genomic_DNA"/>
</dbReference>
<gene>
    <name evidence="6" type="ORF">IAR63_05815</name>
</gene>
<reference evidence="6 7" key="1">
    <citation type="submission" date="2020-08" db="EMBL/GenBank/DDBJ databases">
        <title>Complete genome sequence of Raphidiopsis curvispora isolated from drinking water reservoir in South Korea.</title>
        <authorList>
            <person name="Jeong J."/>
        </authorList>
    </citation>
    <scope>NUCLEOTIDE SEQUENCE [LARGE SCALE GENOMIC DNA]</scope>
    <source>
        <strain evidence="6 7">GIHE-G1</strain>
    </source>
</reference>
<evidence type="ECO:0000256" key="3">
    <source>
        <dbReference type="ARBA" id="ARBA00022722"/>
    </source>
</evidence>
<keyword evidence="1" id="KW-0963">Cytoplasm</keyword>
<protein>
    <submittedName>
        <fullName evidence="6">Pre-16S rRNA-processing nuclease YqgF</fullName>
    </submittedName>
</protein>
<name>A0A7H0F3C3_9CYAN</name>
<dbReference type="SUPFAM" id="SSF53098">
    <property type="entry name" value="Ribonuclease H-like"/>
    <property type="match status" value="1"/>
</dbReference>
<proteinExistence type="predicted"/>
<organism evidence="6 7">
    <name type="scientific">Cylindrospermopsis curvispora GIHE-G1</name>
    <dbReference type="NCBI Taxonomy" id="2666332"/>
    <lineage>
        <taxon>Bacteria</taxon>
        <taxon>Bacillati</taxon>
        <taxon>Cyanobacteriota</taxon>
        <taxon>Cyanophyceae</taxon>
        <taxon>Nostocales</taxon>
        <taxon>Aphanizomenonaceae</taxon>
        <taxon>Cylindrospermopsis</taxon>
    </lineage>
</organism>
<dbReference type="Proteomes" id="UP000516013">
    <property type="component" value="Chromosome"/>
</dbReference>
<dbReference type="GO" id="GO:0016787">
    <property type="term" value="F:hydrolase activity"/>
    <property type="evidence" value="ECO:0007669"/>
    <property type="project" value="UniProtKB-KW"/>
</dbReference>
<evidence type="ECO:0000256" key="1">
    <source>
        <dbReference type="ARBA" id="ARBA00022490"/>
    </source>
</evidence>
<keyword evidence="2" id="KW-0690">Ribosome biogenesis</keyword>
<dbReference type="AlphaFoldDB" id="A0A7H0F3C3"/>
<dbReference type="Gene3D" id="3.30.420.140">
    <property type="entry name" value="YqgF/RNase H-like domain"/>
    <property type="match status" value="1"/>
</dbReference>
<keyword evidence="7" id="KW-1185">Reference proteome</keyword>
<dbReference type="Pfam" id="PF03652">
    <property type="entry name" value="RuvX"/>
    <property type="match status" value="1"/>
</dbReference>
<sequence>MNNINGIKTQCTILGFDPGRDKCGVAVMGIDRKLYHHEVVPAKQVIAHISDFRATFSISRIVMGNQTTAKTWKQQLEQELNPSLDIILVDERYTTLAARDRYWQMFPPRGLTNLVPKGLRQPPRAIDDIVAILLIERYLEELGICHKNTTSHPICDQ</sequence>
<dbReference type="InterPro" id="IPR037027">
    <property type="entry name" value="YqgF/RNaseH-like_dom_sf"/>
</dbReference>
<evidence type="ECO:0000256" key="2">
    <source>
        <dbReference type="ARBA" id="ARBA00022517"/>
    </source>
</evidence>
<evidence type="ECO:0000313" key="7">
    <source>
        <dbReference type="Proteomes" id="UP000516013"/>
    </source>
</evidence>
<accession>A0A7H0F3C3</accession>
<keyword evidence="3" id="KW-0540">Nuclease</keyword>
<dbReference type="GO" id="GO:0006364">
    <property type="term" value="P:rRNA processing"/>
    <property type="evidence" value="ECO:0007669"/>
    <property type="project" value="InterPro"/>
</dbReference>
<dbReference type="GO" id="GO:0004518">
    <property type="term" value="F:nuclease activity"/>
    <property type="evidence" value="ECO:0007669"/>
    <property type="project" value="UniProtKB-KW"/>
</dbReference>
<feature type="domain" description="YqgF/RNase H-like" evidence="5">
    <location>
        <begin position="11"/>
        <end position="98"/>
    </location>
</feature>
<evidence type="ECO:0000259" key="5">
    <source>
        <dbReference type="SMART" id="SM00732"/>
    </source>
</evidence>
<keyword evidence="4" id="KW-0378">Hydrolase</keyword>
<dbReference type="RefSeq" id="WP_141303863.1">
    <property type="nucleotide sequence ID" value="NZ_CP060822.1"/>
</dbReference>
<dbReference type="InterPro" id="IPR005227">
    <property type="entry name" value="YqgF"/>
</dbReference>
<evidence type="ECO:0000313" key="6">
    <source>
        <dbReference type="EMBL" id="QNP30539.1"/>
    </source>
</evidence>
<dbReference type="SMART" id="SM00732">
    <property type="entry name" value="YqgFc"/>
    <property type="match status" value="1"/>
</dbReference>
<dbReference type="KEGG" id="ccur:IAR63_05815"/>
<dbReference type="InterPro" id="IPR012337">
    <property type="entry name" value="RNaseH-like_sf"/>
</dbReference>